<evidence type="ECO:0000313" key="3">
    <source>
        <dbReference type="Proteomes" id="UP000053660"/>
    </source>
</evidence>
<name>A0A0B1RXI0_OESDE</name>
<evidence type="ECO:0008006" key="4">
    <source>
        <dbReference type="Google" id="ProtNLM"/>
    </source>
</evidence>
<keyword evidence="1" id="KW-0732">Signal</keyword>
<keyword evidence="3" id="KW-1185">Reference proteome</keyword>
<gene>
    <name evidence="2" type="ORF">OESDEN_24034</name>
</gene>
<dbReference type="AlphaFoldDB" id="A0A0B1RXI0"/>
<reference evidence="2 3" key="1">
    <citation type="submission" date="2014-03" db="EMBL/GenBank/DDBJ databases">
        <title>Draft genome of the hookworm Oesophagostomum dentatum.</title>
        <authorList>
            <person name="Mitreva M."/>
        </authorList>
    </citation>
    <scope>NUCLEOTIDE SEQUENCE [LARGE SCALE GENOMIC DNA]</scope>
    <source>
        <strain evidence="2 3">OD-Hann</strain>
    </source>
</reference>
<feature type="signal peptide" evidence="1">
    <location>
        <begin position="1"/>
        <end position="19"/>
    </location>
</feature>
<dbReference type="EMBL" id="KN611846">
    <property type="protein sequence ID" value="KHJ76346.1"/>
    <property type="molecule type" value="Genomic_DNA"/>
</dbReference>
<feature type="chain" id="PRO_5002082177" description="WAP domain-containing protein" evidence="1">
    <location>
        <begin position="20"/>
        <end position="49"/>
    </location>
</feature>
<dbReference type="Proteomes" id="UP000053660">
    <property type="component" value="Unassembled WGS sequence"/>
</dbReference>
<accession>A0A0B1RXI0</accession>
<protein>
    <recommendedName>
        <fullName evidence="4">WAP domain-containing protein</fullName>
    </recommendedName>
</protein>
<sequence>MKFVIIILVFALLAPPHCPHLGMPKVPPGCHLERKVDENNCPRAAVVCP</sequence>
<proteinExistence type="predicted"/>
<organism evidence="2 3">
    <name type="scientific">Oesophagostomum dentatum</name>
    <name type="common">Nodular worm</name>
    <dbReference type="NCBI Taxonomy" id="61180"/>
    <lineage>
        <taxon>Eukaryota</taxon>
        <taxon>Metazoa</taxon>
        <taxon>Ecdysozoa</taxon>
        <taxon>Nematoda</taxon>
        <taxon>Chromadorea</taxon>
        <taxon>Rhabditida</taxon>
        <taxon>Rhabditina</taxon>
        <taxon>Rhabditomorpha</taxon>
        <taxon>Strongyloidea</taxon>
        <taxon>Strongylidae</taxon>
        <taxon>Oesophagostomum</taxon>
    </lineage>
</organism>
<evidence type="ECO:0000313" key="2">
    <source>
        <dbReference type="EMBL" id="KHJ76346.1"/>
    </source>
</evidence>
<evidence type="ECO:0000256" key="1">
    <source>
        <dbReference type="SAM" id="SignalP"/>
    </source>
</evidence>